<sequence>MALRLEQVSIRLGDWSLIQPLSLTVAPGETVTLMGGSGSGKSTLLSFIAGDLDPLFTAAGGVSLDGAALGGLPPEARHIGRLFQDDLLFPHLTVAENLLFGMPRGARAERLAKVDAALAEAELPGFGDRPPHTLSGGQRARVALMRALVAEPRAMLLDEPFNKLDAELRQAMRRFVFEHIAARRIPCLMVTHDDADVPPGGRVLRLKDGKVAHA</sequence>
<dbReference type="InterPro" id="IPR003439">
    <property type="entry name" value="ABC_transporter-like_ATP-bd"/>
</dbReference>
<dbReference type="InterPro" id="IPR003593">
    <property type="entry name" value="AAA+_ATPase"/>
</dbReference>
<dbReference type="InterPro" id="IPR050093">
    <property type="entry name" value="ABC_SmlMolc_Importer"/>
</dbReference>
<dbReference type="GO" id="GO:0005524">
    <property type="term" value="F:ATP binding"/>
    <property type="evidence" value="ECO:0007669"/>
    <property type="project" value="UniProtKB-KW"/>
</dbReference>
<dbReference type="AlphaFoldDB" id="A0A2W2C8L9"/>
<keyword evidence="2" id="KW-0547">Nucleotide-binding</keyword>
<protein>
    <submittedName>
        <fullName evidence="5">ABC transporter ATP-binding protein</fullName>
    </submittedName>
</protein>
<name>A0A2W2C8L9_9HYPH</name>
<evidence type="ECO:0000313" key="5">
    <source>
        <dbReference type="EMBL" id="PZF76553.1"/>
    </source>
</evidence>
<keyword evidence="6" id="KW-1185">Reference proteome</keyword>
<dbReference type="SUPFAM" id="SSF52540">
    <property type="entry name" value="P-loop containing nucleoside triphosphate hydrolases"/>
    <property type="match status" value="1"/>
</dbReference>
<reference evidence="6" key="1">
    <citation type="submission" date="2018-06" db="EMBL/GenBank/DDBJ databases">
        <title>Aestuariibacter litoralis strain KCTC 52945T.</title>
        <authorList>
            <person name="Li X."/>
            <person name="Salam N."/>
            <person name="Li J.-L."/>
            <person name="Chen Y.-M."/>
            <person name="Yang Z.-W."/>
            <person name="Zhang L.-Y."/>
            <person name="Han M.-X."/>
            <person name="Xiao M."/>
            <person name="Li W.-J."/>
        </authorList>
    </citation>
    <scope>NUCLEOTIDE SEQUENCE [LARGE SCALE GENOMIC DNA]</scope>
    <source>
        <strain evidence="6">KCTC 52945</strain>
    </source>
</reference>
<comment type="caution">
    <text evidence="5">The sequence shown here is derived from an EMBL/GenBank/DDBJ whole genome shotgun (WGS) entry which is preliminary data.</text>
</comment>
<organism evidence="5 6">
    <name type="scientific">Aestuariivirga litoralis</name>
    <dbReference type="NCBI Taxonomy" id="2650924"/>
    <lineage>
        <taxon>Bacteria</taxon>
        <taxon>Pseudomonadati</taxon>
        <taxon>Pseudomonadota</taxon>
        <taxon>Alphaproteobacteria</taxon>
        <taxon>Hyphomicrobiales</taxon>
        <taxon>Aestuariivirgaceae</taxon>
        <taxon>Aestuariivirga</taxon>
    </lineage>
</organism>
<evidence type="ECO:0000256" key="3">
    <source>
        <dbReference type="ARBA" id="ARBA00022840"/>
    </source>
</evidence>
<dbReference type="Pfam" id="PF00005">
    <property type="entry name" value="ABC_tran"/>
    <property type="match status" value="1"/>
</dbReference>
<dbReference type="Gene3D" id="3.40.50.300">
    <property type="entry name" value="P-loop containing nucleotide triphosphate hydrolases"/>
    <property type="match status" value="1"/>
</dbReference>
<evidence type="ECO:0000259" key="4">
    <source>
        <dbReference type="PROSITE" id="PS50893"/>
    </source>
</evidence>
<dbReference type="PANTHER" id="PTHR42781">
    <property type="entry name" value="SPERMIDINE/PUTRESCINE IMPORT ATP-BINDING PROTEIN POTA"/>
    <property type="match status" value="1"/>
</dbReference>
<dbReference type="SMART" id="SM00382">
    <property type="entry name" value="AAA"/>
    <property type="match status" value="1"/>
</dbReference>
<proteinExistence type="predicted"/>
<evidence type="ECO:0000256" key="1">
    <source>
        <dbReference type="ARBA" id="ARBA00022448"/>
    </source>
</evidence>
<accession>A0A2W2C8L9</accession>
<dbReference type="Proteomes" id="UP000248795">
    <property type="component" value="Unassembled WGS sequence"/>
</dbReference>
<dbReference type="GO" id="GO:0016887">
    <property type="term" value="F:ATP hydrolysis activity"/>
    <property type="evidence" value="ECO:0007669"/>
    <property type="project" value="InterPro"/>
</dbReference>
<feature type="domain" description="ABC transporter" evidence="4">
    <location>
        <begin position="3"/>
        <end position="214"/>
    </location>
</feature>
<dbReference type="PANTHER" id="PTHR42781:SF4">
    <property type="entry name" value="SPERMIDINE_PUTRESCINE IMPORT ATP-BINDING PROTEIN POTA"/>
    <property type="match status" value="1"/>
</dbReference>
<gene>
    <name evidence="5" type="ORF">DK847_12155</name>
</gene>
<dbReference type="PROSITE" id="PS50893">
    <property type="entry name" value="ABC_TRANSPORTER_2"/>
    <property type="match status" value="1"/>
</dbReference>
<dbReference type="InterPro" id="IPR027417">
    <property type="entry name" value="P-loop_NTPase"/>
</dbReference>
<evidence type="ECO:0000313" key="6">
    <source>
        <dbReference type="Proteomes" id="UP000248795"/>
    </source>
</evidence>
<dbReference type="EMBL" id="QKVK01000005">
    <property type="protein sequence ID" value="PZF76553.1"/>
    <property type="molecule type" value="Genomic_DNA"/>
</dbReference>
<dbReference type="RefSeq" id="WP_111198790.1">
    <property type="nucleotide sequence ID" value="NZ_QKVK01000005.1"/>
</dbReference>
<keyword evidence="1" id="KW-0813">Transport</keyword>
<evidence type="ECO:0000256" key="2">
    <source>
        <dbReference type="ARBA" id="ARBA00022741"/>
    </source>
</evidence>
<keyword evidence="3 5" id="KW-0067">ATP-binding</keyword>